<evidence type="ECO:0000256" key="1">
    <source>
        <dbReference type="ARBA" id="ARBA00000677"/>
    </source>
</evidence>
<dbReference type="NCBIfam" id="TIGR02227">
    <property type="entry name" value="sigpep_I_bact"/>
    <property type="match status" value="1"/>
</dbReference>
<evidence type="ECO:0000313" key="11">
    <source>
        <dbReference type="Proteomes" id="UP001501116"/>
    </source>
</evidence>
<proteinExistence type="inferred from homology"/>
<feature type="region of interest" description="Disordered" evidence="8">
    <location>
        <begin position="1"/>
        <end position="38"/>
    </location>
</feature>
<sequence length="315" mass="34210">MVEPVSQHAAEDEPDRSESDQADQPAGHSRGRKGKRRKPKKQRSFWVELPILIVVALVLAFVFQQFFAKVYTIPSGSMESTLHGCPGCYGDKILVDKIVYDFTEPTPGDVVVFKGPDPWVENETFPEQSSNAFVRFLQNIGSVFGLAPPDERDFVKRVIATAGQTVQCCDANNHVIVDGKALDEPYVHWESESKKTQEPFDPVKVPANSVFVLGDNRNDSCDSRCQGGGGERGTVPVGNIIGKARIIVLPPSRWGGVSDHDPQAAAKPVAVAEGLSAPSWQEGIPIGFGAIAAWPALAGGRRVASGVRKVVERRR</sequence>
<evidence type="ECO:0000256" key="2">
    <source>
        <dbReference type="ARBA" id="ARBA00004401"/>
    </source>
</evidence>
<dbReference type="PRINTS" id="PR00727">
    <property type="entry name" value="LEADERPTASE"/>
</dbReference>
<evidence type="ECO:0000256" key="6">
    <source>
        <dbReference type="ARBA" id="ARBA00022801"/>
    </source>
</evidence>
<evidence type="ECO:0000256" key="4">
    <source>
        <dbReference type="ARBA" id="ARBA00013208"/>
    </source>
</evidence>
<dbReference type="InterPro" id="IPR036286">
    <property type="entry name" value="LexA/Signal_pep-like_sf"/>
</dbReference>
<dbReference type="InterPro" id="IPR019756">
    <property type="entry name" value="Pept_S26A_signal_pept_1_Ser-AS"/>
</dbReference>
<comment type="catalytic activity">
    <reaction evidence="1 7">
        <text>Cleavage of hydrophobic, N-terminal signal or leader sequences from secreted and periplasmic proteins.</text>
        <dbReference type="EC" id="3.4.21.89"/>
    </reaction>
</comment>
<keyword evidence="11" id="KW-1185">Reference proteome</keyword>
<dbReference type="EMBL" id="BAAANN010000028">
    <property type="protein sequence ID" value="GAA1976904.1"/>
    <property type="molecule type" value="Genomic_DNA"/>
</dbReference>
<protein>
    <recommendedName>
        <fullName evidence="4 7">Signal peptidase I</fullName>
        <ecNumber evidence="4 7">3.4.21.89</ecNumber>
    </recommendedName>
</protein>
<dbReference type="InterPro" id="IPR019758">
    <property type="entry name" value="Pept_S26A_signal_pept_1_CS"/>
</dbReference>
<feature type="domain" description="Peptidase S26" evidence="9">
    <location>
        <begin position="48"/>
        <end position="248"/>
    </location>
</feature>
<organism evidence="10 11">
    <name type="scientific">Amycolatopsis minnesotensis</name>
    <dbReference type="NCBI Taxonomy" id="337894"/>
    <lineage>
        <taxon>Bacteria</taxon>
        <taxon>Bacillati</taxon>
        <taxon>Actinomycetota</taxon>
        <taxon>Actinomycetes</taxon>
        <taxon>Pseudonocardiales</taxon>
        <taxon>Pseudonocardiaceae</taxon>
        <taxon>Amycolatopsis</taxon>
    </lineage>
</organism>
<comment type="caution">
    <text evidence="10">The sequence shown here is derived from an EMBL/GenBank/DDBJ whole genome shotgun (WGS) entry which is preliminary data.</text>
</comment>
<dbReference type="EC" id="3.4.21.89" evidence="4 7"/>
<dbReference type="SUPFAM" id="SSF51306">
    <property type="entry name" value="LexA/Signal peptidase"/>
    <property type="match status" value="1"/>
</dbReference>
<accession>A0ABP5DAI9</accession>
<name>A0ABP5DAI9_9PSEU</name>
<keyword evidence="6 7" id="KW-0378">Hydrolase</keyword>
<dbReference type="InterPro" id="IPR019533">
    <property type="entry name" value="Peptidase_S26"/>
</dbReference>
<keyword evidence="7" id="KW-0472">Membrane</keyword>
<evidence type="ECO:0000313" key="10">
    <source>
        <dbReference type="EMBL" id="GAA1976904.1"/>
    </source>
</evidence>
<feature type="transmembrane region" description="Helical" evidence="7">
    <location>
        <begin position="45"/>
        <end position="67"/>
    </location>
</feature>
<evidence type="ECO:0000256" key="5">
    <source>
        <dbReference type="ARBA" id="ARBA00022670"/>
    </source>
</evidence>
<dbReference type="Pfam" id="PF10502">
    <property type="entry name" value="Peptidase_S26"/>
    <property type="match status" value="1"/>
</dbReference>
<dbReference type="PROSITE" id="PS00501">
    <property type="entry name" value="SPASE_I_1"/>
    <property type="match status" value="1"/>
</dbReference>
<feature type="compositionally biased region" description="Basic residues" evidence="8">
    <location>
        <begin position="29"/>
        <end position="38"/>
    </location>
</feature>
<evidence type="ECO:0000259" key="9">
    <source>
        <dbReference type="Pfam" id="PF10502"/>
    </source>
</evidence>
<comment type="similarity">
    <text evidence="3 7">Belongs to the peptidase S26 family.</text>
</comment>
<dbReference type="Gene3D" id="2.10.109.10">
    <property type="entry name" value="Umud Fragment, subunit A"/>
    <property type="match status" value="1"/>
</dbReference>
<keyword evidence="7" id="KW-1133">Transmembrane helix</keyword>
<dbReference type="InterPro" id="IPR000223">
    <property type="entry name" value="Pept_S26A_signal_pept_1"/>
</dbReference>
<gene>
    <name evidence="10" type="primary">lepB_2</name>
    <name evidence="10" type="ORF">GCM10009754_60850</name>
</gene>
<reference evidence="11" key="1">
    <citation type="journal article" date="2019" name="Int. J. Syst. Evol. Microbiol.">
        <title>The Global Catalogue of Microorganisms (GCM) 10K type strain sequencing project: providing services to taxonomists for standard genome sequencing and annotation.</title>
        <authorList>
            <consortium name="The Broad Institute Genomics Platform"/>
            <consortium name="The Broad Institute Genome Sequencing Center for Infectious Disease"/>
            <person name="Wu L."/>
            <person name="Ma J."/>
        </authorList>
    </citation>
    <scope>NUCLEOTIDE SEQUENCE [LARGE SCALE GENOMIC DNA]</scope>
    <source>
        <strain evidence="11">JCM 14545</strain>
    </source>
</reference>
<keyword evidence="7" id="KW-0812">Transmembrane</keyword>
<evidence type="ECO:0000256" key="8">
    <source>
        <dbReference type="SAM" id="MobiDB-lite"/>
    </source>
</evidence>
<dbReference type="CDD" id="cd06530">
    <property type="entry name" value="S26_SPase_I"/>
    <property type="match status" value="1"/>
</dbReference>
<comment type="subcellular location">
    <subcellularLocation>
        <location evidence="2">Cell membrane</location>
        <topology evidence="2">Single-pass type II membrane protein</topology>
    </subcellularLocation>
    <subcellularLocation>
        <location evidence="7">Membrane</location>
        <topology evidence="7">Single-pass type II membrane protein</topology>
    </subcellularLocation>
</comment>
<dbReference type="PANTHER" id="PTHR43390:SF1">
    <property type="entry name" value="CHLOROPLAST PROCESSING PEPTIDASE"/>
    <property type="match status" value="1"/>
</dbReference>
<evidence type="ECO:0000256" key="7">
    <source>
        <dbReference type="RuleBase" id="RU362042"/>
    </source>
</evidence>
<dbReference type="RefSeq" id="WP_344426528.1">
    <property type="nucleotide sequence ID" value="NZ_BAAANN010000028.1"/>
</dbReference>
<evidence type="ECO:0000256" key="3">
    <source>
        <dbReference type="ARBA" id="ARBA00009370"/>
    </source>
</evidence>
<dbReference type="Proteomes" id="UP001501116">
    <property type="component" value="Unassembled WGS sequence"/>
</dbReference>
<dbReference type="PANTHER" id="PTHR43390">
    <property type="entry name" value="SIGNAL PEPTIDASE I"/>
    <property type="match status" value="1"/>
</dbReference>
<keyword evidence="5 7" id="KW-0645">Protease</keyword>
<dbReference type="PROSITE" id="PS00761">
    <property type="entry name" value="SPASE_I_3"/>
    <property type="match status" value="1"/>
</dbReference>